<dbReference type="EMBL" id="AP012557">
    <property type="protein sequence ID" value="BAN09785.1"/>
    <property type="molecule type" value="Genomic_DNA"/>
</dbReference>
<sequence length="117" mass="12835">MIEHRSIVAAGLVTERAGQPTLAQVGCARDQAILMTVDPVAGDELGEDGAVDAAWGAQEGEIRPTARAKPKQKRGRRRPDPLVKVTGQLRAWFDEEPWRTSRELLVRLQAEQPGQLS</sequence>
<evidence type="ECO:0000313" key="2">
    <source>
        <dbReference type="EMBL" id="BAN09785.1"/>
    </source>
</evidence>
<reference evidence="2" key="1">
    <citation type="submission" date="2012-10" db="EMBL/GenBank/DDBJ databases">
        <authorList>
            <person name="Maita H."/>
            <person name="Sato S."/>
        </authorList>
    </citation>
    <scope>NUCLEOTIDE SEQUENCE</scope>
    <source>
        <strain evidence="2">NZP2037</strain>
    </source>
</reference>
<name>M5AMN2_RHILI</name>
<feature type="compositionally biased region" description="Basic residues" evidence="1">
    <location>
        <begin position="66"/>
        <end position="77"/>
    </location>
</feature>
<evidence type="ECO:0000256" key="1">
    <source>
        <dbReference type="SAM" id="MobiDB-lite"/>
    </source>
</evidence>
<organism evidence="2">
    <name type="scientific">Rhizobium loti</name>
    <name type="common">Mesorhizobium loti</name>
    <dbReference type="NCBI Taxonomy" id="381"/>
    <lineage>
        <taxon>Bacteria</taxon>
        <taxon>Pseudomonadati</taxon>
        <taxon>Pseudomonadota</taxon>
        <taxon>Alphaproteobacteria</taxon>
        <taxon>Hyphomicrobiales</taxon>
        <taxon>Phyllobacteriaceae</taxon>
        <taxon>Mesorhizobium</taxon>
    </lineage>
</organism>
<feature type="region of interest" description="Disordered" evidence="1">
    <location>
        <begin position="54"/>
        <end position="81"/>
    </location>
</feature>
<dbReference type="AntiFam" id="ANF00239">
    <property type="entry name" value="Shadow ORF (opposite y4bM)"/>
</dbReference>
<proteinExistence type="predicted"/>
<reference evidence="2" key="2">
    <citation type="journal article" date="2013" name="Microbes Environ.">
        <title>Commonalities and Differences among Symbiosis Islands of Three Mesorhizobium loti Strains.</title>
        <authorList>
            <person name="Kasai-Maita H."/>
            <person name="Hirakawa H."/>
            <person name="Nakamura Y."/>
            <person name="Kaneko T."/>
            <person name="Miki K."/>
            <person name="Maruya J."/>
            <person name="Okazaki S."/>
            <person name="Tabata S."/>
            <person name="Saeki K."/>
            <person name="Sato S."/>
        </authorList>
    </citation>
    <scope>NUCLEOTIDE SEQUENCE</scope>
    <source>
        <strain evidence="2">NZP2037</strain>
    </source>
</reference>
<dbReference type="AlphaFoldDB" id="M5AMN2"/>
<accession>M5AMN2</accession>
<protein>
    <submittedName>
        <fullName evidence="2">Probable integrase</fullName>
    </submittedName>
</protein>